<keyword evidence="3" id="KW-1185">Reference proteome</keyword>
<proteinExistence type="predicted"/>
<dbReference type="EMBL" id="KI394661">
    <property type="protein sequence ID" value="ERN02199.1"/>
    <property type="molecule type" value="Genomic_DNA"/>
</dbReference>
<keyword evidence="1" id="KW-0732">Signal</keyword>
<evidence type="ECO:0000313" key="2">
    <source>
        <dbReference type="EMBL" id="ERN02199.1"/>
    </source>
</evidence>
<feature type="chain" id="PRO_5004807183" description="Rapid ALkalinization Factor" evidence="1">
    <location>
        <begin position="24"/>
        <end position="87"/>
    </location>
</feature>
<evidence type="ECO:0000313" key="3">
    <source>
        <dbReference type="Proteomes" id="UP000017836"/>
    </source>
</evidence>
<gene>
    <name evidence="2" type="ORF">AMTR_s00045p00207440</name>
</gene>
<dbReference type="AlphaFoldDB" id="W1P3K2"/>
<evidence type="ECO:0008006" key="4">
    <source>
        <dbReference type="Google" id="ProtNLM"/>
    </source>
</evidence>
<dbReference type="HOGENOM" id="CLU_2674385_0_0_1"/>
<name>W1P3K2_AMBTC</name>
<feature type="signal peptide" evidence="1">
    <location>
        <begin position="1"/>
        <end position="23"/>
    </location>
</feature>
<dbReference type="Gramene" id="ERN02199">
    <property type="protein sequence ID" value="ERN02199"/>
    <property type="gene ID" value="AMTR_s00045p00207440"/>
</dbReference>
<protein>
    <recommendedName>
        <fullName evidence="4">Rapid ALkalinization Factor</fullName>
    </recommendedName>
</protein>
<sequence>MGHGGVLFMRLIVVLIWCGVLLATPSIASTRSMGKFLSTDPCAQPGSTNPGCVPPSWTGMGPPANRYTRPCTKANGCQRDISGHPGN</sequence>
<dbReference type="Proteomes" id="UP000017836">
    <property type="component" value="Unassembled WGS sequence"/>
</dbReference>
<evidence type="ECO:0000256" key="1">
    <source>
        <dbReference type="SAM" id="SignalP"/>
    </source>
</evidence>
<reference evidence="3" key="1">
    <citation type="journal article" date="2013" name="Science">
        <title>The Amborella genome and the evolution of flowering plants.</title>
        <authorList>
            <consortium name="Amborella Genome Project"/>
        </authorList>
    </citation>
    <scope>NUCLEOTIDE SEQUENCE [LARGE SCALE GENOMIC DNA]</scope>
</reference>
<accession>W1P3K2</accession>
<organism evidence="2 3">
    <name type="scientific">Amborella trichopoda</name>
    <dbReference type="NCBI Taxonomy" id="13333"/>
    <lineage>
        <taxon>Eukaryota</taxon>
        <taxon>Viridiplantae</taxon>
        <taxon>Streptophyta</taxon>
        <taxon>Embryophyta</taxon>
        <taxon>Tracheophyta</taxon>
        <taxon>Spermatophyta</taxon>
        <taxon>Magnoliopsida</taxon>
        <taxon>Amborellales</taxon>
        <taxon>Amborellaceae</taxon>
        <taxon>Amborella</taxon>
    </lineage>
</organism>